<proteinExistence type="inferred from homology"/>
<comment type="caution">
    <text evidence="7">The sequence shown here is derived from an EMBL/GenBank/DDBJ whole genome shotgun (WGS) entry which is preliminary data.</text>
</comment>
<comment type="subcellular location">
    <subcellularLocation>
        <location evidence="4">Bacterial flagellum basal body</location>
    </subcellularLocation>
</comment>
<dbReference type="Gene3D" id="2.40.10.220">
    <property type="entry name" value="predicted glycosyltransferase like domains"/>
    <property type="match status" value="1"/>
</dbReference>
<evidence type="ECO:0000259" key="6">
    <source>
        <dbReference type="Pfam" id="PF07317"/>
    </source>
</evidence>
<evidence type="ECO:0000259" key="5">
    <source>
        <dbReference type="Pfam" id="PF07238"/>
    </source>
</evidence>
<dbReference type="Proteomes" id="UP000077628">
    <property type="component" value="Unassembled WGS sequence"/>
</dbReference>
<dbReference type="GO" id="GO:0009425">
    <property type="term" value="C:bacterial-type flagellum basal body"/>
    <property type="evidence" value="ECO:0007669"/>
    <property type="project" value="UniProtKB-SubCell"/>
</dbReference>
<keyword evidence="8" id="KW-1185">Reference proteome</keyword>
<dbReference type="InterPro" id="IPR009926">
    <property type="entry name" value="T3SS_YcgR_PilZN"/>
</dbReference>
<dbReference type="Gene3D" id="2.30.110.10">
    <property type="entry name" value="Electron Transport, Fmn-binding Protein, Chain A"/>
    <property type="match status" value="1"/>
</dbReference>
<dbReference type="GO" id="GO:0035438">
    <property type="term" value="F:cyclic-di-GMP binding"/>
    <property type="evidence" value="ECO:0007669"/>
    <property type="project" value="UniProtKB-UniRule"/>
</dbReference>
<dbReference type="STRING" id="702114.A1355_15185"/>
<dbReference type="GO" id="GO:0071945">
    <property type="term" value="P:regulation of bacterial-type flagellum-dependent cell motility by regulation of motor speed"/>
    <property type="evidence" value="ECO:0007669"/>
    <property type="project" value="UniProtKB-UniRule"/>
</dbReference>
<gene>
    <name evidence="4" type="primary">ycgR</name>
    <name evidence="7" type="ORF">A1355_15185</name>
</gene>
<evidence type="ECO:0000256" key="3">
    <source>
        <dbReference type="ARBA" id="ARBA00023143"/>
    </source>
</evidence>
<evidence type="ECO:0000313" key="8">
    <source>
        <dbReference type="Proteomes" id="UP000077628"/>
    </source>
</evidence>
<keyword evidence="2 4" id="KW-0547">Nucleotide-binding</keyword>
<dbReference type="RefSeq" id="WP_064031593.1">
    <property type="nucleotide sequence ID" value="NZ_LUUK01000226.1"/>
</dbReference>
<comment type="similarity">
    <text evidence="4">Belongs to the YcgR family.</text>
</comment>
<dbReference type="InterPro" id="IPR012349">
    <property type="entry name" value="Split_barrel_FMN-bd"/>
</dbReference>
<dbReference type="Pfam" id="PF07238">
    <property type="entry name" value="PilZ"/>
    <property type="match status" value="1"/>
</dbReference>
<protein>
    <recommendedName>
        <fullName evidence="4">Flagellar brake protein YcgR</fullName>
    </recommendedName>
    <alternativeName>
        <fullName evidence="4">Cyclic di-GMP binding protein YcgR</fullName>
    </alternativeName>
</protein>
<accession>A0A177N3R8</accession>
<evidence type="ECO:0000313" key="7">
    <source>
        <dbReference type="EMBL" id="OAI11839.1"/>
    </source>
</evidence>
<name>A0A177N3R8_9GAMM</name>
<feature type="domain" description="PilZ" evidence="5">
    <location>
        <begin position="115"/>
        <end position="238"/>
    </location>
</feature>
<keyword evidence="1 4" id="KW-0973">c-di-GMP</keyword>
<evidence type="ECO:0000256" key="2">
    <source>
        <dbReference type="ARBA" id="ARBA00022741"/>
    </source>
</evidence>
<comment type="function">
    <text evidence="4">Acts as a flagellar brake, regulating swimming and swarming in a bis-(3'-5') cyclic diguanylic acid (c-di-GMP)-dependent manner. Binds 1 c-di-GMP dimer per subunit. Increasing levels of c-di-GMP lead to decreased motility.</text>
</comment>
<organism evidence="7 8">
    <name type="scientific">Methylomonas koyamae</name>
    <dbReference type="NCBI Taxonomy" id="702114"/>
    <lineage>
        <taxon>Bacteria</taxon>
        <taxon>Pseudomonadati</taxon>
        <taxon>Pseudomonadota</taxon>
        <taxon>Gammaproteobacteria</taxon>
        <taxon>Methylococcales</taxon>
        <taxon>Methylococcaceae</taxon>
        <taxon>Methylomonas</taxon>
    </lineage>
</organism>
<dbReference type="AlphaFoldDB" id="A0A177N3R8"/>
<dbReference type="GO" id="GO:0071973">
    <property type="term" value="P:bacterial-type flagellum-dependent cell motility"/>
    <property type="evidence" value="ECO:0007669"/>
    <property type="project" value="UniProtKB-UniRule"/>
</dbReference>
<dbReference type="InterPro" id="IPR023787">
    <property type="entry name" value="T3SS_YcgR"/>
</dbReference>
<evidence type="ECO:0000256" key="4">
    <source>
        <dbReference type="HAMAP-Rule" id="MF_01457"/>
    </source>
</evidence>
<feature type="domain" description="Type III secretion system flagellar brake protein YcgR PilZN" evidence="6">
    <location>
        <begin position="7"/>
        <end position="111"/>
    </location>
</feature>
<dbReference type="EMBL" id="LUUK01000226">
    <property type="protein sequence ID" value="OAI11839.1"/>
    <property type="molecule type" value="Genomic_DNA"/>
</dbReference>
<dbReference type="InterPro" id="IPR009875">
    <property type="entry name" value="PilZ_domain"/>
</dbReference>
<evidence type="ECO:0000256" key="1">
    <source>
        <dbReference type="ARBA" id="ARBA00022636"/>
    </source>
</evidence>
<dbReference type="OrthoDB" id="5572581at2"/>
<sequence>MEKESDYLVRNAKMIYGHLTDLVKNKCIIAANFGEDNASFLTTIVELDQKTNLLALDVAPNEQLNRQLLTSAKVLFRTEFDGIKVSFRGKAIKKTERNGMAVLAMPLPDAIFWMQRRQFYRVKIPLSHKNSFCEIEFRTVDEDNNPQTLSGIFPLADLSISGFAMLVNDTKFSEFLQQGAEHGDCALYLNDGSRANVGIMVRDIATMRAGAAGKQQRVGCQFTQVSQMFESSIQRYVQDIERQQKNIG</sequence>
<keyword evidence="3 4" id="KW-0975">Bacterial flagellum</keyword>
<dbReference type="HAMAP" id="MF_01457">
    <property type="entry name" value="YcgR"/>
    <property type="match status" value="1"/>
</dbReference>
<comment type="subunit">
    <text evidence="4">Monomer. Interacts with the flagellar basal bodies.</text>
</comment>
<reference evidence="8" key="1">
    <citation type="submission" date="2016-03" db="EMBL/GenBank/DDBJ databases">
        <authorList>
            <person name="Heylen K."/>
            <person name="De Vos P."/>
            <person name="Vekeman B."/>
        </authorList>
    </citation>
    <scope>NUCLEOTIDE SEQUENCE [LARGE SCALE GENOMIC DNA]</scope>
    <source>
        <strain evidence="8">R-45383</strain>
    </source>
</reference>
<dbReference type="Pfam" id="PF07317">
    <property type="entry name" value="PilZN"/>
    <property type="match status" value="1"/>
</dbReference>